<evidence type="ECO:0000313" key="2">
    <source>
        <dbReference type="EMBL" id="TKB54942.1"/>
    </source>
</evidence>
<dbReference type="InterPro" id="IPR045584">
    <property type="entry name" value="Pilin-like"/>
</dbReference>
<dbReference type="AlphaFoldDB" id="A0A4U1BN86"/>
<keyword evidence="3" id="KW-1185">Reference proteome</keyword>
<proteinExistence type="predicted"/>
<reference evidence="2 3" key="1">
    <citation type="submission" date="2019-04" db="EMBL/GenBank/DDBJ databases">
        <authorList>
            <person name="Hwang J.C."/>
        </authorList>
    </citation>
    <scope>NUCLEOTIDE SEQUENCE [LARGE SCALE GENOMIC DNA]</scope>
    <source>
        <strain evidence="2 3">IMCC35002</strain>
    </source>
</reference>
<dbReference type="Pfam" id="PF07963">
    <property type="entry name" value="N_methyl"/>
    <property type="match status" value="1"/>
</dbReference>
<keyword evidence="1" id="KW-0472">Membrane</keyword>
<evidence type="ECO:0000256" key="1">
    <source>
        <dbReference type="SAM" id="Phobius"/>
    </source>
</evidence>
<dbReference type="NCBIfam" id="TIGR02532">
    <property type="entry name" value="IV_pilin_GFxxxE"/>
    <property type="match status" value="1"/>
</dbReference>
<keyword evidence="1" id="KW-1133">Transmembrane helix</keyword>
<comment type="caution">
    <text evidence="2">The sequence shown here is derived from an EMBL/GenBank/DDBJ whole genome shotgun (WGS) entry which is preliminary data.</text>
</comment>
<dbReference type="OrthoDB" id="6262102at2"/>
<sequence length="173" mass="19020">MSHPNSNNGFTLIELVVVILLLAVLAVVAAPRLLNISADAKGAVLTQFSSAVKEANHQMFLLSKLESYRTQAVSGRGDLLDVDVDGDGTYETRLKCGYLDNTDVAKRLDYSDESLGFEYEDVDKVYFGFGNSNIKASQCYFMYQQAYGKTSPNTCDRSDPDATPKYELELSGC</sequence>
<keyword evidence="1" id="KW-0812">Transmembrane</keyword>
<feature type="transmembrane region" description="Helical" evidence="1">
    <location>
        <begin position="12"/>
        <end position="34"/>
    </location>
</feature>
<dbReference type="InterPro" id="IPR012902">
    <property type="entry name" value="N_methyl_site"/>
</dbReference>
<dbReference type="Proteomes" id="UP000305675">
    <property type="component" value="Unassembled WGS sequence"/>
</dbReference>
<evidence type="ECO:0000313" key="3">
    <source>
        <dbReference type="Proteomes" id="UP000305675"/>
    </source>
</evidence>
<dbReference type="SUPFAM" id="SSF54523">
    <property type="entry name" value="Pili subunits"/>
    <property type="match status" value="1"/>
</dbReference>
<dbReference type="Gene3D" id="3.30.700.10">
    <property type="entry name" value="Glycoprotein, Type 4 Pilin"/>
    <property type="match status" value="1"/>
</dbReference>
<dbReference type="RefSeq" id="WP_136863328.1">
    <property type="nucleotide sequence ID" value="NZ_SWCJ01000006.1"/>
</dbReference>
<gene>
    <name evidence="2" type="ORF">FCL42_10260</name>
</gene>
<protein>
    <submittedName>
        <fullName evidence="2">Prepilin-type N-terminal cleavage/methylation domain-containing protein</fullName>
    </submittedName>
</protein>
<dbReference type="EMBL" id="SWCJ01000006">
    <property type="protein sequence ID" value="TKB54942.1"/>
    <property type="molecule type" value="Genomic_DNA"/>
</dbReference>
<accession>A0A4U1BN86</accession>
<organism evidence="2 3">
    <name type="scientific">Ferrimonas aestuarii</name>
    <dbReference type="NCBI Taxonomy" id="2569539"/>
    <lineage>
        <taxon>Bacteria</taxon>
        <taxon>Pseudomonadati</taxon>
        <taxon>Pseudomonadota</taxon>
        <taxon>Gammaproteobacteria</taxon>
        <taxon>Alteromonadales</taxon>
        <taxon>Ferrimonadaceae</taxon>
        <taxon>Ferrimonas</taxon>
    </lineage>
</organism>
<name>A0A4U1BN86_9GAMM</name>